<reference evidence="1" key="1">
    <citation type="submission" date="2021-05" db="EMBL/GenBank/DDBJ databases">
        <authorList>
            <person name="Alioto T."/>
            <person name="Alioto T."/>
            <person name="Gomez Garrido J."/>
        </authorList>
    </citation>
    <scope>NUCLEOTIDE SEQUENCE</scope>
</reference>
<dbReference type="EMBL" id="HBUF01599123">
    <property type="protein sequence ID" value="CAG6775624.1"/>
    <property type="molecule type" value="Transcribed_RNA"/>
</dbReference>
<protein>
    <submittedName>
        <fullName evidence="1">Uncharacterized protein</fullName>
    </submittedName>
</protein>
<accession>A0A8D9B5W1</accession>
<dbReference type="AlphaFoldDB" id="A0A8D9B5W1"/>
<dbReference type="EMBL" id="HBUF01599124">
    <property type="protein sequence ID" value="CAG6775626.1"/>
    <property type="molecule type" value="Transcribed_RNA"/>
</dbReference>
<organism evidence="1">
    <name type="scientific">Cacopsylla melanoneura</name>
    <dbReference type="NCBI Taxonomy" id="428564"/>
    <lineage>
        <taxon>Eukaryota</taxon>
        <taxon>Metazoa</taxon>
        <taxon>Ecdysozoa</taxon>
        <taxon>Arthropoda</taxon>
        <taxon>Hexapoda</taxon>
        <taxon>Insecta</taxon>
        <taxon>Pterygota</taxon>
        <taxon>Neoptera</taxon>
        <taxon>Paraneoptera</taxon>
        <taxon>Hemiptera</taxon>
        <taxon>Sternorrhyncha</taxon>
        <taxon>Psylloidea</taxon>
        <taxon>Psyllidae</taxon>
        <taxon>Psyllinae</taxon>
        <taxon>Cacopsylla</taxon>
    </lineage>
</organism>
<sequence>MGGIFWLGSRLEYSRCSSGRHCVTGPQWTIHGYCLTNHFPCHQWRVQTISRFPRERCFHFVYRGQTMGESGGHSFLEVSVVNVHVGHIFLLQIVSNIEENAQQNDGGLRYSCLGIIHNICNGDYYDWRSTGTAPGVRH</sequence>
<evidence type="ECO:0000313" key="1">
    <source>
        <dbReference type="EMBL" id="CAG6775626.1"/>
    </source>
</evidence>
<dbReference type="EMBL" id="HBUF01275108">
    <property type="protein sequence ID" value="CAG6686161.1"/>
    <property type="molecule type" value="Transcribed_RNA"/>
</dbReference>
<proteinExistence type="predicted"/>
<dbReference type="EMBL" id="HBUF01275107">
    <property type="protein sequence ID" value="CAG6686159.1"/>
    <property type="molecule type" value="Transcribed_RNA"/>
</dbReference>
<name>A0A8D9B5W1_9HEMI</name>